<comment type="similarity">
    <text evidence="3">Belongs to the phosphoglycerate mutase family.</text>
</comment>
<accession>A0AAE0GP35</accession>
<dbReference type="GO" id="GO:0016791">
    <property type="term" value="F:phosphatase activity"/>
    <property type="evidence" value="ECO:0007669"/>
    <property type="project" value="TreeGrafter"/>
</dbReference>
<evidence type="ECO:0000313" key="5">
    <source>
        <dbReference type="Proteomes" id="UP001190700"/>
    </source>
</evidence>
<protein>
    <recommendedName>
        <fullName evidence="6">Phosphoglycerate mutase</fullName>
    </recommendedName>
</protein>
<dbReference type="PROSITE" id="PS00175">
    <property type="entry name" value="PG_MUTASE"/>
    <property type="match status" value="1"/>
</dbReference>
<dbReference type="SMART" id="SM00855">
    <property type="entry name" value="PGAM"/>
    <property type="match status" value="1"/>
</dbReference>
<evidence type="ECO:0000313" key="4">
    <source>
        <dbReference type="EMBL" id="KAK3281662.1"/>
    </source>
</evidence>
<gene>
    <name evidence="4" type="ORF">CYMTET_10558</name>
</gene>
<evidence type="ECO:0000256" key="2">
    <source>
        <dbReference type="ARBA" id="ARBA00023235"/>
    </source>
</evidence>
<name>A0AAE0GP35_9CHLO</name>
<dbReference type="InterPro" id="IPR001345">
    <property type="entry name" value="PG/BPGM_mutase_AS"/>
</dbReference>
<proteinExistence type="inferred from homology"/>
<evidence type="ECO:0000256" key="3">
    <source>
        <dbReference type="ARBA" id="ARBA00038362"/>
    </source>
</evidence>
<dbReference type="InterPro" id="IPR050275">
    <property type="entry name" value="PGM_Phosphatase"/>
</dbReference>
<organism evidence="4 5">
    <name type="scientific">Cymbomonas tetramitiformis</name>
    <dbReference type="NCBI Taxonomy" id="36881"/>
    <lineage>
        <taxon>Eukaryota</taxon>
        <taxon>Viridiplantae</taxon>
        <taxon>Chlorophyta</taxon>
        <taxon>Pyramimonadophyceae</taxon>
        <taxon>Pyramimonadales</taxon>
        <taxon>Pyramimonadaceae</taxon>
        <taxon>Cymbomonas</taxon>
    </lineage>
</organism>
<dbReference type="SUPFAM" id="SSF53254">
    <property type="entry name" value="Phosphoglycerate mutase-like"/>
    <property type="match status" value="1"/>
</dbReference>
<dbReference type="Gene3D" id="3.40.50.1240">
    <property type="entry name" value="Phosphoglycerate mutase-like"/>
    <property type="match status" value="1"/>
</dbReference>
<dbReference type="GO" id="GO:0005737">
    <property type="term" value="C:cytoplasm"/>
    <property type="evidence" value="ECO:0007669"/>
    <property type="project" value="TreeGrafter"/>
</dbReference>
<comment type="caution">
    <text evidence="4">The sequence shown here is derived from an EMBL/GenBank/DDBJ whole genome shotgun (WGS) entry which is preliminary data.</text>
</comment>
<dbReference type="CDD" id="cd07067">
    <property type="entry name" value="HP_PGM_like"/>
    <property type="match status" value="1"/>
</dbReference>
<dbReference type="AlphaFoldDB" id="A0AAE0GP35"/>
<dbReference type="PANTHER" id="PTHR48100:SF1">
    <property type="entry name" value="HISTIDINE PHOSPHATASE FAMILY PROTEIN-RELATED"/>
    <property type="match status" value="1"/>
</dbReference>
<dbReference type="PANTHER" id="PTHR48100">
    <property type="entry name" value="BROAD-SPECIFICITY PHOSPHATASE YOR283W-RELATED"/>
    <property type="match status" value="1"/>
</dbReference>
<evidence type="ECO:0000256" key="1">
    <source>
        <dbReference type="ARBA" id="ARBA00023152"/>
    </source>
</evidence>
<sequence length="287" mass="31984">MGVKELPDDLTDDLCNDGGKLCPELLPGHKVLWLIRHGQSTGNVAKEEAWTGDAAEGAHCHTRYTAYRQSLDHIDSPLTQKGCEQAGETQRLISAWEKKPELVVCSALTRAIQTAAIMFAHELESGTARLVIRPELRECFADNNENSGRPLAELRQCSQLRALPCWRNIEAALSDEATAEWGQHWDAHWARGAGGAWQAHVSDPARHEAFSRWLAAQSERYVAIVSHWGTINNWLNRQPWTAEIERVPVSSTWIASEWPTEGIARRFGVRNAEWIAVVLSPSTPTLG</sequence>
<dbReference type="Proteomes" id="UP001190700">
    <property type="component" value="Unassembled WGS sequence"/>
</dbReference>
<reference evidence="4 5" key="1">
    <citation type="journal article" date="2015" name="Genome Biol. Evol.">
        <title>Comparative Genomics of a Bacterivorous Green Alga Reveals Evolutionary Causalities and Consequences of Phago-Mixotrophic Mode of Nutrition.</title>
        <authorList>
            <person name="Burns J.A."/>
            <person name="Paasch A."/>
            <person name="Narechania A."/>
            <person name="Kim E."/>
        </authorList>
    </citation>
    <scope>NUCLEOTIDE SEQUENCE [LARGE SCALE GENOMIC DNA]</scope>
    <source>
        <strain evidence="4 5">PLY_AMNH</strain>
    </source>
</reference>
<keyword evidence="5" id="KW-1185">Reference proteome</keyword>
<dbReference type="InterPro" id="IPR013078">
    <property type="entry name" value="His_Pase_superF_clade-1"/>
</dbReference>
<dbReference type="Pfam" id="PF00300">
    <property type="entry name" value="His_Phos_1"/>
    <property type="match status" value="1"/>
</dbReference>
<dbReference type="InterPro" id="IPR029033">
    <property type="entry name" value="His_PPase_superfam"/>
</dbReference>
<keyword evidence="1" id="KW-0324">Glycolysis</keyword>
<dbReference type="EMBL" id="LGRX02003758">
    <property type="protein sequence ID" value="KAK3281662.1"/>
    <property type="molecule type" value="Genomic_DNA"/>
</dbReference>
<keyword evidence="2" id="KW-0413">Isomerase</keyword>
<evidence type="ECO:0008006" key="6">
    <source>
        <dbReference type="Google" id="ProtNLM"/>
    </source>
</evidence>